<dbReference type="AlphaFoldDB" id="A0A6N3G3H6"/>
<feature type="transmembrane region" description="Helical" evidence="1">
    <location>
        <begin position="67"/>
        <end position="89"/>
    </location>
</feature>
<organism evidence="2">
    <name type="scientific">Eubacterium limosum</name>
    <dbReference type="NCBI Taxonomy" id="1736"/>
    <lineage>
        <taxon>Bacteria</taxon>
        <taxon>Bacillati</taxon>
        <taxon>Bacillota</taxon>
        <taxon>Clostridia</taxon>
        <taxon>Eubacteriales</taxon>
        <taxon>Eubacteriaceae</taxon>
        <taxon>Eubacterium</taxon>
    </lineage>
</organism>
<feature type="transmembrane region" description="Helical" evidence="1">
    <location>
        <begin position="35"/>
        <end position="55"/>
    </location>
</feature>
<evidence type="ECO:0000313" key="2">
    <source>
        <dbReference type="EMBL" id="VYU58423.1"/>
    </source>
</evidence>
<sequence length="184" mass="20968">MLEKFGENVKAIVGLIVAFLGLCLCIHNSIQSGILRTVCVFFLILFVFFLFEIIFSGEHNYKKKLIARIVVGSLFLSWIGTFFLSTAMFHNTEFFSSMVGYSSIRKGKYDSVLVSDKFQIGIFGHEEYVYLIAKGKEDEEIPSIVKKHFGEMAVVDGHKIYNMEQLKGFVSTYEKDPYTIIVLV</sequence>
<gene>
    <name evidence="2" type="ORF">ELLFYP34_03667</name>
</gene>
<proteinExistence type="predicted"/>
<evidence type="ECO:0000256" key="1">
    <source>
        <dbReference type="SAM" id="Phobius"/>
    </source>
</evidence>
<keyword evidence="1" id="KW-0812">Transmembrane</keyword>
<name>A0A6N3G3H6_EUBLI</name>
<feature type="transmembrane region" description="Helical" evidence="1">
    <location>
        <begin position="12"/>
        <end position="29"/>
    </location>
</feature>
<keyword evidence="1" id="KW-1133">Transmembrane helix</keyword>
<reference evidence="2" key="1">
    <citation type="submission" date="2019-11" db="EMBL/GenBank/DDBJ databases">
        <authorList>
            <person name="Feng L."/>
        </authorList>
    </citation>
    <scope>NUCLEOTIDE SEQUENCE</scope>
    <source>
        <strain evidence="2">ElimosumLFYP34</strain>
    </source>
</reference>
<dbReference type="EMBL" id="CACRTR010000016">
    <property type="protein sequence ID" value="VYU58423.1"/>
    <property type="molecule type" value="Genomic_DNA"/>
</dbReference>
<accession>A0A6N3G3H6</accession>
<keyword evidence="1" id="KW-0472">Membrane</keyword>
<protein>
    <submittedName>
        <fullName evidence="2">Uncharacterized protein</fullName>
    </submittedName>
</protein>